<dbReference type="Proteomes" id="UP000663848">
    <property type="component" value="Unassembled WGS sequence"/>
</dbReference>
<reference evidence="2" key="1">
    <citation type="submission" date="2021-02" db="EMBL/GenBank/DDBJ databases">
        <authorList>
            <person name="Nowell W R."/>
        </authorList>
    </citation>
    <scope>NUCLEOTIDE SEQUENCE</scope>
</reference>
<accession>A0A817QR48</accession>
<comment type="caution">
    <text evidence="2">The sequence shown here is derived from an EMBL/GenBank/DDBJ whole genome shotgun (WGS) entry which is preliminary data.</text>
</comment>
<dbReference type="Proteomes" id="UP000663873">
    <property type="component" value="Unassembled WGS sequence"/>
</dbReference>
<dbReference type="EMBL" id="CAJNXB010002053">
    <property type="protein sequence ID" value="CAF3213245.1"/>
    <property type="molecule type" value="Genomic_DNA"/>
</dbReference>
<keyword evidence="8" id="KW-1185">Reference proteome</keyword>
<feature type="compositionally biased region" description="Polar residues" evidence="1">
    <location>
        <begin position="98"/>
        <end position="111"/>
    </location>
</feature>
<dbReference type="AlphaFoldDB" id="A0A817QR48"/>
<name>A0A817QR48_9BILA</name>
<evidence type="ECO:0000313" key="4">
    <source>
        <dbReference type="EMBL" id="CAF3693445.1"/>
    </source>
</evidence>
<protein>
    <submittedName>
        <fullName evidence="2">Uncharacterized protein</fullName>
    </submittedName>
</protein>
<evidence type="ECO:0000313" key="6">
    <source>
        <dbReference type="EMBL" id="CAF4562042.1"/>
    </source>
</evidence>
<dbReference type="Proteomes" id="UP000663865">
    <property type="component" value="Unassembled WGS sequence"/>
</dbReference>
<evidence type="ECO:0000313" key="2">
    <source>
        <dbReference type="EMBL" id="CAF3213245.1"/>
    </source>
</evidence>
<organism evidence="2 7">
    <name type="scientific">Rotaria socialis</name>
    <dbReference type="NCBI Taxonomy" id="392032"/>
    <lineage>
        <taxon>Eukaryota</taxon>
        <taxon>Metazoa</taxon>
        <taxon>Spiralia</taxon>
        <taxon>Gnathifera</taxon>
        <taxon>Rotifera</taxon>
        <taxon>Eurotatoria</taxon>
        <taxon>Bdelloidea</taxon>
        <taxon>Philodinida</taxon>
        <taxon>Philodinidae</taxon>
        <taxon>Rotaria</taxon>
    </lineage>
</organism>
<evidence type="ECO:0000313" key="8">
    <source>
        <dbReference type="Proteomes" id="UP000663873"/>
    </source>
</evidence>
<dbReference type="Proteomes" id="UP000663872">
    <property type="component" value="Unassembled WGS sequence"/>
</dbReference>
<dbReference type="EMBL" id="CAJNYV010004238">
    <property type="protein sequence ID" value="CAF3657677.1"/>
    <property type="molecule type" value="Genomic_DNA"/>
</dbReference>
<feature type="region of interest" description="Disordered" evidence="1">
    <location>
        <begin position="64"/>
        <end position="111"/>
    </location>
</feature>
<sequence>MLNMPRSHEQKTNIIHRILNSTLKFIQENITDQSKLSVDTLNYELPDSFFKAVDHARTQAGYDVLPRVRNRSAPPSSRHNSSLSLSSLSSERSHNDHQPVSSTIYQSSSGNNLDAISQRKIQFRRTTRQRQPTTTQRLFSSRPAVRMIINPRFMIASQFRRPQNVISIRPPPVFMQRRPVFRLRFR</sequence>
<evidence type="ECO:0000256" key="1">
    <source>
        <dbReference type="SAM" id="MobiDB-lite"/>
    </source>
</evidence>
<dbReference type="EMBL" id="CAJNYT010004822">
    <property type="protein sequence ID" value="CAF3693445.1"/>
    <property type="molecule type" value="Genomic_DNA"/>
</dbReference>
<evidence type="ECO:0000313" key="5">
    <source>
        <dbReference type="EMBL" id="CAF4168844.1"/>
    </source>
</evidence>
<feature type="compositionally biased region" description="Low complexity" evidence="1">
    <location>
        <begin position="71"/>
        <end position="90"/>
    </location>
</feature>
<dbReference type="OrthoDB" id="10052399at2759"/>
<dbReference type="EMBL" id="CAJOBP010000370">
    <property type="protein sequence ID" value="CAF4168844.1"/>
    <property type="molecule type" value="Genomic_DNA"/>
</dbReference>
<gene>
    <name evidence="4" type="ORF">GRG538_LOCUS27845</name>
    <name evidence="3" type="ORF">KIK155_LOCUS23839</name>
    <name evidence="6" type="ORF">QYT958_LOCUS9047</name>
    <name evidence="2" type="ORF">TIS948_LOCUS13243</name>
    <name evidence="5" type="ORF">UJA718_LOCUS4562</name>
</gene>
<evidence type="ECO:0000313" key="3">
    <source>
        <dbReference type="EMBL" id="CAF3657677.1"/>
    </source>
</evidence>
<proteinExistence type="predicted"/>
<dbReference type="Proteomes" id="UP000663825">
    <property type="component" value="Unassembled WGS sequence"/>
</dbReference>
<dbReference type="EMBL" id="CAJOBR010000936">
    <property type="protein sequence ID" value="CAF4562042.1"/>
    <property type="molecule type" value="Genomic_DNA"/>
</dbReference>
<evidence type="ECO:0000313" key="7">
    <source>
        <dbReference type="Proteomes" id="UP000663825"/>
    </source>
</evidence>